<dbReference type="Gene3D" id="3.40.190.10">
    <property type="entry name" value="Periplasmic binding protein-like II"/>
    <property type="match status" value="1"/>
</dbReference>
<dbReference type="PANTHER" id="PTHR30290">
    <property type="entry name" value="PERIPLASMIC BINDING COMPONENT OF ABC TRANSPORTER"/>
    <property type="match status" value="1"/>
</dbReference>
<dbReference type="GO" id="GO:0015833">
    <property type="term" value="P:peptide transport"/>
    <property type="evidence" value="ECO:0007669"/>
    <property type="project" value="TreeGrafter"/>
</dbReference>
<dbReference type="InterPro" id="IPR039424">
    <property type="entry name" value="SBP_5"/>
</dbReference>
<dbReference type="SUPFAM" id="SSF53850">
    <property type="entry name" value="Periplasmic binding protein-like II"/>
    <property type="match status" value="1"/>
</dbReference>
<feature type="chain" id="PRO_5042585928" evidence="1">
    <location>
        <begin position="19"/>
        <end position="507"/>
    </location>
</feature>
<protein>
    <submittedName>
        <fullName evidence="3">Peptide/nickel transport system substrate-binding protein</fullName>
    </submittedName>
</protein>
<dbReference type="InterPro" id="IPR000914">
    <property type="entry name" value="SBP_5_dom"/>
</dbReference>
<dbReference type="AlphaFoldDB" id="A0AAJ1SUM2"/>
<organism evidence="3 4">
    <name type="scientific">Pseudarthrobacter niigatensis</name>
    <dbReference type="NCBI Taxonomy" id="369935"/>
    <lineage>
        <taxon>Bacteria</taxon>
        <taxon>Bacillati</taxon>
        <taxon>Actinomycetota</taxon>
        <taxon>Actinomycetes</taxon>
        <taxon>Micrococcales</taxon>
        <taxon>Micrococcaceae</taxon>
        <taxon>Pseudarthrobacter</taxon>
    </lineage>
</organism>
<keyword evidence="4" id="KW-1185">Reference proteome</keyword>
<name>A0AAJ1SUM2_9MICC</name>
<dbReference type="GO" id="GO:1904680">
    <property type="term" value="F:peptide transmembrane transporter activity"/>
    <property type="evidence" value="ECO:0007669"/>
    <property type="project" value="TreeGrafter"/>
</dbReference>
<evidence type="ECO:0000313" key="4">
    <source>
        <dbReference type="Proteomes" id="UP001239267"/>
    </source>
</evidence>
<dbReference type="Pfam" id="PF00496">
    <property type="entry name" value="SBP_bac_5"/>
    <property type="match status" value="1"/>
</dbReference>
<accession>A0AAJ1SUM2</accession>
<comment type="caution">
    <text evidence="3">The sequence shown here is derived from an EMBL/GenBank/DDBJ whole genome shotgun (WGS) entry which is preliminary data.</text>
</comment>
<sequence>MAASVPAALSVWALSACSSTPQSSASDESGPATAPLLRIGSLQEPTSYDPAMANEGHLAPVYQAVYDPLIRTQPDGSLSPMLATSWEASDGNKTYTLKLRTGVSFSDGTPFDSAAVKANIEHFKTANGPLGSLGKGIQAVETPDAATAVLRLSAPDPALPYALTNALGYMGSPKALATPGIKTQPVGSGPYTLDAANTVAGSKITFVRNPNYWGDKLPYDKVEFQILTDETARLNALKSGQIDAGVLNRPASGNDADSAGLQHKPFNINWEGIFFFDRDGTKMPQLADVRVRQALTVAIDRETILQNVYLGRGTLTSQTFRPGTNGYDASLDDVYKYDPEKAKQLLKDAGAENLAVTLPVTQVFDPAVYDAIEQNWKDIGVKVTRLQWGPGQPIPAMQRGDVPISYMAVSQSNDWRHIVAQIAPSAPWNPFKTQRPELDALITKAQAGDDSTRADADKQINKYIVDNYWFSPLYRPQASFYWNKSVDVQVQAEQAVPSIYNYKPTGQ</sequence>
<dbReference type="InterPro" id="IPR030678">
    <property type="entry name" value="Peptide/Ni-bd"/>
</dbReference>
<evidence type="ECO:0000259" key="2">
    <source>
        <dbReference type="Pfam" id="PF00496"/>
    </source>
</evidence>
<evidence type="ECO:0000313" key="3">
    <source>
        <dbReference type="EMBL" id="MDQ0144648.1"/>
    </source>
</evidence>
<evidence type="ECO:0000256" key="1">
    <source>
        <dbReference type="SAM" id="SignalP"/>
    </source>
</evidence>
<dbReference type="EMBL" id="JAUSTB010000001">
    <property type="protein sequence ID" value="MDQ0144648.1"/>
    <property type="molecule type" value="Genomic_DNA"/>
</dbReference>
<dbReference type="Gene3D" id="3.10.105.10">
    <property type="entry name" value="Dipeptide-binding Protein, Domain 3"/>
    <property type="match status" value="1"/>
</dbReference>
<dbReference type="RefSeq" id="WP_307356844.1">
    <property type="nucleotide sequence ID" value="NZ_JAUSTB010000001.1"/>
</dbReference>
<dbReference type="GO" id="GO:0043190">
    <property type="term" value="C:ATP-binding cassette (ABC) transporter complex"/>
    <property type="evidence" value="ECO:0007669"/>
    <property type="project" value="InterPro"/>
</dbReference>
<dbReference type="PIRSF" id="PIRSF002741">
    <property type="entry name" value="MppA"/>
    <property type="match status" value="1"/>
</dbReference>
<gene>
    <name evidence="3" type="ORF">J2T23_000522</name>
</gene>
<feature type="domain" description="Solute-binding protein family 5" evidence="2">
    <location>
        <begin position="78"/>
        <end position="411"/>
    </location>
</feature>
<dbReference type="GO" id="GO:0042597">
    <property type="term" value="C:periplasmic space"/>
    <property type="evidence" value="ECO:0007669"/>
    <property type="project" value="UniProtKB-ARBA"/>
</dbReference>
<proteinExistence type="predicted"/>
<feature type="signal peptide" evidence="1">
    <location>
        <begin position="1"/>
        <end position="18"/>
    </location>
</feature>
<reference evidence="3 4" key="1">
    <citation type="submission" date="2023-07" db="EMBL/GenBank/DDBJ databases">
        <title>Sorghum-associated microbial communities from plants grown in Nebraska, USA.</title>
        <authorList>
            <person name="Schachtman D."/>
        </authorList>
    </citation>
    <scope>NUCLEOTIDE SEQUENCE [LARGE SCALE GENOMIC DNA]</scope>
    <source>
        <strain evidence="3 4">DS1001</strain>
    </source>
</reference>
<dbReference type="Proteomes" id="UP001239267">
    <property type="component" value="Unassembled WGS sequence"/>
</dbReference>
<keyword evidence="1" id="KW-0732">Signal</keyword>